<keyword evidence="1" id="KW-1133">Transmembrane helix</keyword>
<protein>
    <submittedName>
        <fullName evidence="2">Gliding motility protein GldL</fullName>
    </submittedName>
</protein>
<evidence type="ECO:0000313" key="3">
    <source>
        <dbReference type="Proteomes" id="UP000238426"/>
    </source>
</evidence>
<comment type="caution">
    <text evidence="2">The sequence shown here is derived from an EMBL/GenBank/DDBJ whole genome shotgun (WGS) entry which is preliminary data.</text>
</comment>
<organism evidence="2 3">
    <name type="scientific">Aurantibacter aestuarii</name>
    <dbReference type="NCBI Taxonomy" id="1266046"/>
    <lineage>
        <taxon>Bacteria</taxon>
        <taxon>Pseudomonadati</taxon>
        <taxon>Bacteroidota</taxon>
        <taxon>Flavobacteriia</taxon>
        <taxon>Flavobacteriales</taxon>
        <taxon>Flavobacteriaceae</taxon>
        <taxon>Aurantibacter</taxon>
    </lineage>
</organism>
<sequence>MKVKHILAVLISGFALSIISAVFKILHLQFAQEALILATLLIVIGFILLIIKLFTSKKFKDFLNS</sequence>
<keyword evidence="1" id="KW-0812">Transmembrane</keyword>
<proteinExistence type="predicted"/>
<keyword evidence="3" id="KW-1185">Reference proteome</keyword>
<dbReference type="OrthoDB" id="799967at2"/>
<dbReference type="EMBL" id="PXOQ01000006">
    <property type="protein sequence ID" value="PSG91617.1"/>
    <property type="molecule type" value="Genomic_DNA"/>
</dbReference>
<dbReference type="Proteomes" id="UP000238426">
    <property type="component" value="Unassembled WGS sequence"/>
</dbReference>
<feature type="transmembrane region" description="Helical" evidence="1">
    <location>
        <begin position="34"/>
        <end position="55"/>
    </location>
</feature>
<dbReference type="RefSeq" id="WP_106461913.1">
    <property type="nucleotide sequence ID" value="NZ_PXOQ01000006.1"/>
</dbReference>
<keyword evidence="1" id="KW-0472">Membrane</keyword>
<feature type="transmembrane region" description="Helical" evidence="1">
    <location>
        <begin position="7"/>
        <end position="28"/>
    </location>
</feature>
<name>A0A2T1NFQ0_9FLAO</name>
<gene>
    <name evidence="2" type="ORF">C7H52_00450</name>
</gene>
<evidence type="ECO:0000313" key="2">
    <source>
        <dbReference type="EMBL" id="PSG91617.1"/>
    </source>
</evidence>
<accession>A0A2T1NFQ0</accession>
<reference evidence="2 3" key="1">
    <citation type="submission" date="2018-03" db="EMBL/GenBank/DDBJ databases">
        <title>Mesoflavibacter sp. HG37 and Mesoflavibacter sp. HG96 sp.nov., two marine bacteria isolated from seawater of Western Pacific Ocean.</title>
        <authorList>
            <person name="Cheng H."/>
            <person name="Wu Y.-H."/>
            <person name="Guo L.-L."/>
            <person name="Xu X.-W."/>
        </authorList>
    </citation>
    <scope>NUCLEOTIDE SEQUENCE [LARGE SCALE GENOMIC DNA]</scope>
    <source>
        <strain evidence="2 3">KCTC 32269</strain>
    </source>
</reference>
<evidence type="ECO:0000256" key="1">
    <source>
        <dbReference type="SAM" id="Phobius"/>
    </source>
</evidence>
<dbReference type="AlphaFoldDB" id="A0A2T1NFQ0"/>